<dbReference type="AlphaFoldDB" id="A0A162RYN7"/>
<protein>
    <submittedName>
        <fullName evidence="4">SAM-dependent methyltransferase</fullName>
    </submittedName>
</protein>
<accession>A0A162RYN7</accession>
<dbReference type="RefSeq" id="WP_067567240.1">
    <property type="nucleotide sequence ID" value="NZ_LSUQ01000079.1"/>
</dbReference>
<organism evidence="4 6">
    <name type="scientific">Ferroacidibacillus organovorans</name>
    <dbReference type="NCBI Taxonomy" id="1765683"/>
    <lineage>
        <taxon>Bacteria</taxon>
        <taxon>Bacillati</taxon>
        <taxon>Bacillota</taxon>
        <taxon>Bacilli</taxon>
        <taxon>Bacillales</taxon>
        <taxon>Alicyclobacillaceae</taxon>
        <taxon>Ferroacidibacillus</taxon>
    </lineage>
</organism>
<dbReference type="EMBL" id="MWPS01000003">
    <property type="protein sequence ID" value="OPG17446.1"/>
    <property type="molecule type" value="Genomic_DNA"/>
</dbReference>
<dbReference type="Pfam" id="PF13649">
    <property type="entry name" value="Methyltransf_25"/>
    <property type="match status" value="1"/>
</dbReference>
<dbReference type="OrthoDB" id="9811589at2"/>
<gene>
    <name evidence="3" type="ORF">AYW79_14245</name>
    <name evidence="4" type="ORF">B2M26_01565</name>
</gene>
<dbReference type="CDD" id="cd02440">
    <property type="entry name" value="AdoMet_MTases"/>
    <property type="match status" value="1"/>
</dbReference>
<dbReference type="Proteomes" id="UP000190229">
    <property type="component" value="Unassembled WGS sequence"/>
</dbReference>
<dbReference type="EMBL" id="LSUQ01000079">
    <property type="protein sequence ID" value="OAG89951.1"/>
    <property type="molecule type" value="Genomic_DNA"/>
</dbReference>
<dbReference type="GO" id="GO:0032259">
    <property type="term" value="P:methylation"/>
    <property type="evidence" value="ECO:0007669"/>
    <property type="project" value="UniProtKB-KW"/>
</dbReference>
<evidence type="ECO:0000313" key="5">
    <source>
        <dbReference type="Proteomes" id="UP000077421"/>
    </source>
</evidence>
<name>A0A162RYN7_9BACL</name>
<reference evidence="4 6" key="2">
    <citation type="submission" date="2017-02" db="EMBL/GenBank/DDBJ databases">
        <title>Draft genome of Acidibacillus ferrooxidans Huett2.</title>
        <authorList>
            <person name="Schopf S."/>
        </authorList>
    </citation>
    <scope>NUCLEOTIDE SEQUENCE [LARGE SCALE GENOMIC DNA]</scope>
    <source>
        <strain evidence="4 6">Huett2</strain>
    </source>
</reference>
<evidence type="ECO:0000313" key="3">
    <source>
        <dbReference type="EMBL" id="OAG89951.1"/>
    </source>
</evidence>
<dbReference type="Gene3D" id="3.40.50.150">
    <property type="entry name" value="Vaccinia Virus protein VP39"/>
    <property type="match status" value="1"/>
</dbReference>
<comment type="caution">
    <text evidence="4">The sequence shown here is derived from an EMBL/GenBank/DDBJ whole genome shotgun (WGS) entry which is preliminary data.</text>
</comment>
<reference evidence="3 5" key="1">
    <citation type="submission" date="2016-02" db="EMBL/GenBank/DDBJ databases">
        <title>Draft genome sequence of Acidibacillus ferrooxidans SLC66.</title>
        <authorList>
            <person name="Oliveira G."/>
            <person name="Nancucheo I."/>
            <person name="Dall'Agnol H."/>
            <person name="Johnson B."/>
            <person name="Oliveira R."/>
            <person name="Nunes G.L."/>
            <person name="Tzotzos G."/>
            <person name="Orellana S.C."/>
            <person name="Salim A.C."/>
            <person name="Araujo F.M."/>
        </authorList>
    </citation>
    <scope>NUCLEOTIDE SEQUENCE [LARGE SCALE GENOMIC DNA]</scope>
    <source>
        <strain evidence="3 5">SLC66</strain>
    </source>
</reference>
<dbReference type="GO" id="GO:0008168">
    <property type="term" value="F:methyltransferase activity"/>
    <property type="evidence" value="ECO:0007669"/>
    <property type="project" value="UniProtKB-KW"/>
</dbReference>
<evidence type="ECO:0000259" key="2">
    <source>
        <dbReference type="Pfam" id="PF13649"/>
    </source>
</evidence>
<keyword evidence="4" id="KW-0489">Methyltransferase</keyword>
<evidence type="ECO:0000313" key="6">
    <source>
        <dbReference type="Proteomes" id="UP000190229"/>
    </source>
</evidence>
<proteinExistence type="predicted"/>
<feature type="domain" description="Methyltransferase" evidence="2">
    <location>
        <begin position="39"/>
        <end position="134"/>
    </location>
</feature>
<keyword evidence="6" id="KW-1185">Reference proteome</keyword>
<dbReference type="STRING" id="1765683.B2M26_01565"/>
<dbReference type="SUPFAM" id="SSF53335">
    <property type="entry name" value="S-adenosyl-L-methionine-dependent methyltransferases"/>
    <property type="match status" value="1"/>
</dbReference>
<dbReference type="InterPro" id="IPR029063">
    <property type="entry name" value="SAM-dependent_MTases_sf"/>
</dbReference>
<dbReference type="Proteomes" id="UP000077421">
    <property type="component" value="Unassembled WGS sequence"/>
</dbReference>
<dbReference type="PANTHER" id="PTHR43861">
    <property type="entry name" value="TRANS-ACONITATE 2-METHYLTRANSFERASE-RELATED"/>
    <property type="match status" value="1"/>
</dbReference>
<evidence type="ECO:0000313" key="4">
    <source>
        <dbReference type="EMBL" id="OPG17446.1"/>
    </source>
</evidence>
<keyword evidence="1 4" id="KW-0808">Transferase</keyword>
<evidence type="ECO:0000256" key="1">
    <source>
        <dbReference type="ARBA" id="ARBA00022679"/>
    </source>
</evidence>
<sequence length="273" mass="31210">MYQGFATVYDRLMGDIHEDRFGAVLDECIREIGRAPGSVLDLGCGTGRMFPHLLRHARRIIGIEPSEEMLAQAAVRAAAARNRVQLIAGRAESFRAPQKTEACVSFCDVMSYLENRQALMAACQHVYDALTPEGWFLFDMHTPHKFREAFRERVFFEDQGDVFSLMNTRVDEETRRVTYELTLFIEEEDGRFRREDEVHRQVAFTRAEIVDALIVAGFHSIQIGADFVMPWQAEKVQCRDGEGVGEGFVSPCVEDRIEMAERWFFLARKSSPA</sequence>
<dbReference type="Gene3D" id="2.20.25.110">
    <property type="entry name" value="S-adenosyl-L-methionine-dependent methyltransferases"/>
    <property type="match status" value="1"/>
</dbReference>
<dbReference type="InterPro" id="IPR041698">
    <property type="entry name" value="Methyltransf_25"/>
</dbReference>